<dbReference type="InterPro" id="IPR001633">
    <property type="entry name" value="EAL_dom"/>
</dbReference>
<dbReference type="EMBL" id="FPJW01000003">
    <property type="protein sequence ID" value="SFX31844.1"/>
    <property type="molecule type" value="Genomic_DNA"/>
</dbReference>
<dbReference type="SMART" id="SM00052">
    <property type="entry name" value="EAL"/>
    <property type="match status" value="1"/>
</dbReference>
<dbReference type="SUPFAM" id="SSF141868">
    <property type="entry name" value="EAL domain-like"/>
    <property type="match status" value="1"/>
</dbReference>
<dbReference type="STRING" id="1122209.SAMN02745752_01256"/>
<sequence>MNTSARTTEAPDYCIALQPICNRKKQHVADELLYRSSQLSSSSHFSDPMVATARSITTAMYEIGLDQLVGRRTLFFNAPNQWLDKPELLPPKQERLVIEVQNDVRIDRKLINNLEQLKNQGYMLALDHFQLSDTTRPLLDLADIIKIDLITSSPEQLDLSAYDRSRTKLLAERIENPGTFDYCLQLGFDYFQGFFLARPASVNGSDKHRSNNQNAEIRILRELQEQEPSYAKLEEYLAQDPQLCLLLMRYINSSAVRNKQTITNIRQALSMMGLDRMRSLVMTLMLAGTGAGNRLLMLMTLTRAAMCRKLSEGMHLDASSAFMLGMLSRMDAFMAMPMDKLLREIPLDPALASALLQREGDYGKLLKLVEAFENGALEKKSVALTGKLNQVYLSSRSWANELMEQVS</sequence>
<dbReference type="Gene3D" id="3.20.20.450">
    <property type="entry name" value="EAL domain"/>
    <property type="match status" value="1"/>
</dbReference>
<dbReference type="InterPro" id="IPR035919">
    <property type="entry name" value="EAL_sf"/>
</dbReference>
<protein>
    <submittedName>
        <fullName evidence="2">EAL and modified HD-GYP domain-containing signal transduction protein</fullName>
    </submittedName>
</protein>
<accession>A0A1K1W4I2</accession>
<dbReference type="Gene3D" id="1.10.3210.10">
    <property type="entry name" value="Hypothetical protein af1432"/>
    <property type="match status" value="1"/>
</dbReference>
<keyword evidence="3" id="KW-1185">Reference proteome</keyword>
<dbReference type="OrthoDB" id="9804751at2"/>
<dbReference type="RefSeq" id="WP_072325491.1">
    <property type="nucleotide sequence ID" value="NZ_FPJW01000003.1"/>
</dbReference>
<dbReference type="Pfam" id="PF08668">
    <property type="entry name" value="HDOD"/>
    <property type="match status" value="1"/>
</dbReference>
<proteinExistence type="predicted"/>
<organism evidence="2 3">
    <name type="scientific">Marinospirillum alkaliphilum DSM 21637</name>
    <dbReference type="NCBI Taxonomy" id="1122209"/>
    <lineage>
        <taxon>Bacteria</taxon>
        <taxon>Pseudomonadati</taxon>
        <taxon>Pseudomonadota</taxon>
        <taxon>Gammaproteobacteria</taxon>
        <taxon>Oceanospirillales</taxon>
        <taxon>Oceanospirillaceae</taxon>
        <taxon>Marinospirillum</taxon>
    </lineage>
</organism>
<dbReference type="PANTHER" id="PTHR33525:SF4">
    <property type="entry name" value="CYCLIC DI-GMP PHOSPHODIESTERASE CDGJ"/>
    <property type="match status" value="1"/>
</dbReference>
<name>A0A1K1W4I2_9GAMM</name>
<evidence type="ECO:0000259" key="1">
    <source>
        <dbReference type="PROSITE" id="PS51833"/>
    </source>
</evidence>
<dbReference type="Proteomes" id="UP000182350">
    <property type="component" value="Unassembled WGS sequence"/>
</dbReference>
<dbReference type="InterPro" id="IPR013976">
    <property type="entry name" value="HDOD"/>
</dbReference>
<dbReference type="InterPro" id="IPR014408">
    <property type="entry name" value="dGMP_Pdiesterase_EAL/HD-GYP"/>
</dbReference>
<dbReference type="InterPro" id="IPR052340">
    <property type="entry name" value="RNase_Y/CdgJ"/>
</dbReference>
<evidence type="ECO:0000313" key="3">
    <source>
        <dbReference type="Proteomes" id="UP000182350"/>
    </source>
</evidence>
<evidence type="ECO:0000313" key="2">
    <source>
        <dbReference type="EMBL" id="SFX31844.1"/>
    </source>
</evidence>
<gene>
    <name evidence="2" type="ORF">SAMN02745752_01256</name>
</gene>
<dbReference type="PROSITE" id="PS51833">
    <property type="entry name" value="HDOD"/>
    <property type="match status" value="1"/>
</dbReference>
<feature type="domain" description="HDOD" evidence="1">
    <location>
        <begin position="209"/>
        <end position="398"/>
    </location>
</feature>
<dbReference type="PIRSF" id="PIRSF003180">
    <property type="entry name" value="DiGMPpdiest_YuxH"/>
    <property type="match status" value="1"/>
</dbReference>
<dbReference type="SUPFAM" id="SSF109604">
    <property type="entry name" value="HD-domain/PDEase-like"/>
    <property type="match status" value="1"/>
</dbReference>
<dbReference type="AlphaFoldDB" id="A0A1K1W4I2"/>
<reference evidence="2 3" key="1">
    <citation type="submission" date="2016-11" db="EMBL/GenBank/DDBJ databases">
        <authorList>
            <person name="Jaros S."/>
            <person name="Januszkiewicz K."/>
            <person name="Wedrychowicz H."/>
        </authorList>
    </citation>
    <scope>NUCLEOTIDE SEQUENCE [LARGE SCALE GENOMIC DNA]</scope>
    <source>
        <strain evidence="2 3">DSM 21637</strain>
    </source>
</reference>
<dbReference type="PANTHER" id="PTHR33525">
    <property type="match status" value="1"/>
</dbReference>